<dbReference type="PANTHER" id="PTHR10434">
    <property type="entry name" value="1-ACYL-SN-GLYCEROL-3-PHOSPHATE ACYLTRANSFERASE"/>
    <property type="match status" value="1"/>
</dbReference>
<feature type="transmembrane region" description="Helical" evidence="4">
    <location>
        <begin position="55"/>
        <end position="75"/>
    </location>
</feature>
<evidence type="ECO:0000256" key="4">
    <source>
        <dbReference type="SAM" id="Phobius"/>
    </source>
</evidence>
<keyword evidence="3 6" id="KW-0012">Acyltransferase</keyword>
<dbReference type="Pfam" id="PF01553">
    <property type="entry name" value="Acyltransferase"/>
    <property type="match status" value="1"/>
</dbReference>
<evidence type="ECO:0000256" key="3">
    <source>
        <dbReference type="ARBA" id="ARBA00023315"/>
    </source>
</evidence>
<keyword evidence="4" id="KW-0812">Transmembrane</keyword>
<name>A0ABX5LRW1_9BACT</name>
<comment type="pathway">
    <text evidence="1">Lipid metabolism.</text>
</comment>
<comment type="caution">
    <text evidence="6">The sequence shown here is derived from an EMBL/GenBank/DDBJ whole genome shotgun (WGS) entry which is preliminary data.</text>
</comment>
<protein>
    <submittedName>
        <fullName evidence="6">1-acyl-sn-glycerol-3-phosphate acyltransferase</fullName>
    </submittedName>
</protein>
<feature type="domain" description="Phospholipid/glycerol acyltransferase" evidence="5">
    <location>
        <begin position="89"/>
        <end position="197"/>
    </location>
</feature>
<dbReference type="SUPFAM" id="SSF69593">
    <property type="entry name" value="Glycerol-3-phosphate (1)-acyltransferase"/>
    <property type="match status" value="1"/>
</dbReference>
<evidence type="ECO:0000256" key="2">
    <source>
        <dbReference type="ARBA" id="ARBA00022679"/>
    </source>
</evidence>
<evidence type="ECO:0000256" key="1">
    <source>
        <dbReference type="ARBA" id="ARBA00005189"/>
    </source>
</evidence>
<gene>
    <name evidence="6" type="ORF">B0H50_10497</name>
</gene>
<evidence type="ECO:0000313" key="7">
    <source>
        <dbReference type="Proteomes" id="UP000245523"/>
    </source>
</evidence>
<keyword evidence="7" id="KW-1185">Reference proteome</keyword>
<dbReference type="PANTHER" id="PTHR10434:SF40">
    <property type="entry name" value="1-ACYL-SN-GLYCEROL-3-PHOSPHATE ACYLTRANSFERASE"/>
    <property type="match status" value="1"/>
</dbReference>
<keyword evidence="2" id="KW-0808">Transferase</keyword>
<dbReference type="EMBL" id="QGHD01000004">
    <property type="protein sequence ID" value="PWL03673.1"/>
    <property type="molecule type" value="Genomic_DNA"/>
</dbReference>
<sequence>MNLTQRIIYIWRLIAKVFVYAIYGICSSLYMILFPVIFTLSGFSKKRFRNIARTINFYFFQFFVFLMKLLGILTVNIKNKNRLKEIHSCVVVANHPSFLDVLILFSLIPKANCIVKGTLSKTPFVNAIVNLFFIPNTLPFETQLQDAKIGMDAGETLIIFPEGTRTIPKEPLHFKKGAARFALFADKNIQPIYIGGNEKIGIRKHDKFFSFHPTSRYHYNLEILDPITLEKFKAHPEPSAISLLTNEMQKILEACRENDSELKSDFSI</sequence>
<organism evidence="6 7">
    <name type="scientific">Hallerella porci</name>
    <dbReference type="NCBI Taxonomy" id="1945871"/>
    <lineage>
        <taxon>Bacteria</taxon>
        <taxon>Pseudomonadati</taxon>
        <taxon>Fibrobacterota</taxon>
        <taxon>Fibrobacteria</taxon>
        <taxon>Fibrobacterales</taxon>
        <taxon>Fibrobacteraceae</taxon>
        <taxon>Hallerella</taxon>
    </lineage>
</organism>
<evidence type="ECO:0000259" key="5">
    <source>
        <dbReference type="SMART" id="SM00563"/>
    </source>
</evidence>
<proteinExistence type="predicted"/>
<keyword evidence="4" id="KW-1133">Transmembrane helix</keyword>
<dbReference type="SMART" id="SM00563">
    <property type="entry name" value="PlsC"/>
    <property type="match status" value="1"/>
</dbReference>
<keyword evidence="4" id="KW-0472">Membrane</keyword>
<dbReference type="GO" id="GO:0016746">
    <property type="term" value="F:acyltransferase activity"/>
    <property type="evidence" value="ECO:0007669"/>
    <property type="project" value="UniProtKB-KW"/>
</dbReference>
<feature type="transmembrane region" description="Helical" evidence="4">
    <location>
        <begin position="20"/>
        <end position="43"/>
    </location>
</feature>
<reference evidence="6 7" key="1">
    <citation type="submission" date="2018-05" db="EMBL/GenBank/DDBJ databases">
        <title>Animal gut microbial communities from fecal samples from Wisconsin, USA.</title>
        <authorList>
            <person name="Neumann A."/>
        </authorList>
    </citation>
    <scope>NUCLEOTIDE SEQUENCE [LARGE SCALE GENOMIC DNA]</scope>
    <source>
        <strain evidence="6 7">UWS4</strain>
    </source>
</reference>
<evidence type="ECO:0000313" key="6">
    <source>
        <dbReference type="EMBL" id="PWL03673.1"/>
    </source>
</evidence>
<dbReference type="CDD" id="cd07989">
    <property type="entry name" value="LPLAT_AGPAT-like"/>
    <property type="match status" value="1"/>
</dbReference>
<dbReference type="InterPro" id="IPR002123">
    <property type="entry name" value="Plipid/glycerol_acylTrfase"/>
</dbReference>
<accession>A0ABX5LRW1</accession>
<dbReference type="Proteomes" id="UP000245523">
    <property type="component" value="Unassembled WGS sequence"/>
</dbReference>